<dbReference type="EMBL" id="MKIM01000027">
    <property type="protein sequence ID" value="OLP44443.1"/>
    <property type="molecule type" value="Genomic_DNA"/>
</dbReference>
<evidence type="ECO:0000313" key="3">
    <source>
        <dbReference type="Proteomes" id="UP000186894"/>
    </source>
</evidence>
<evidence type="ECO:0000313" key="2">
    <source>
        <dbReference type="EMBL" id="OLP44443.1"/>
    </source>
</evidence>
<dbReference type="AlphaFoldDB" id="A0A1Q8ZQU3"/>
<organism evidence="2 3">
    <name type="scientific">Rhizobium oryziradicis</name>
    <dbReference type="NCBI Taxonomy" id="1867956"/>
    <lineage>
        <taxon>Bacteria</taxon>
        <taxon>Pseudomonadati</taxon>
        <taxon>Pseudomonadota</taxon>
        <taxon>Alphaproteobacteria</taxon>
        <taxon>Hyphomicrobiales</taxon>
        <taxon>Rhizobiaceae</taxon>
        <taxon>Rhizobium/Agrobacterium group</taxon>
        <taxon>Rhizobium</taxon>
    </lineage>
</organism>
<reference evidence="2 3" key="1">
    <citation type="submission" date="2016-09" db="EMBL/GenBank/DDBJ databases">
        <title>Rhizobium oryziradicis sp. nov., isolated from the root of rice.</title>
        <authorList>
            <person name="Zhao J."/>
            <person name="Zhang X."/>
        </authorList>
    </citation>
    <scope>NUCLEOTIDE SEQUENCE [LARGE SCALE GENOMIC DNA]</scope>
    <source>
        <strain evidence="2 3">N19</strain>
    </source>
</reference>
<feature type="region of interest" description="Disordered" evidence="1">
    <location>
        <begin position="196"/>
        <end position="239"/>
    </location>
</feature>
<name>A0A1Q8ZQU3_9HYPH</name>
<feature type="compositionally biased region" description="Basic and acidic residues" evidence="1">
    <location>
        <begin position="204"/>
        <end position="220"/>
    </location>
</feature>
<dbReference type="OrthoDB" id="8451187at2"/>
<keyword evidence="3" id="KW-1185">Reference proteome</keyword>
<gene>
    <name evidence="2" type="ORF">BJF95_07905</name>
</gene>
<evidence type="ECO:0000256" key="1">
    <source>
        <dbReference type="SAM" id="MobiDB-lite"/>
    </source>
</evidence>
<comment type="caution">
    <text evidence="2">The sequence shown here is derived from an EMBL/GenBank/DDBJ whole genome shotgun (WGS) entry which is preliminary data.</text>
</comment>
<accession>A0A1Q8ZQU3</accession>
<dbReference type="RefSeq" id="WP_075639954.1">
    <property type="nucleotide sequence ID" value="NZ_MKIM01000027.1"/>
</dbReference>
<sequence>MTKEIIWWEKTVEYAYLNHYFLKNSISIAPLAGPIERYIGDAITKSRNEFCIIEFKKSHSEINREIHKFIKDETCKDYTEFLSKVQNELSSTGIRGREPHYLVYGELEGRRISPVTIDYWRRHKDRGKDIPQEQKKLPNSLFLEYVSALSKYRLPPESGSAGGGIVLGFDISGKLQKCIPLDALIKALHPKYMTENGISNSNSDAKDAELQEDYNDHAESEESDIPIFKPGFPGSSSGT</sequence>
<proteinExistence type="predicted"/>
<protein>
    <submittedName>
        <fullName evidence="2">Uncharacterized protein</fullName>
    </submittedName>
</protein>
<dbReference type="Proteomes" id="UP000186894">
    <property type="component" value="Unassembled WGS sequence"/>
</dbReference>